<reference evidence="5" key="1">
    <citation type="submission" date="2016-06" db="UniProtKB">
        <authorList>
            <consortium name="WormBaseParasite"/>
        </authorList>
    </citation>
    <scope>IDENTIFICATION</scope>
</reference>
<dbReference type="AlphaFoldDB" id="A0A183AI26"/>
<dbReference type="Gene3D" id="1.10.238.10">
    <property type="entry name" value="EF-hand"/>
    <property type="match status" value="1"/>
</dbReference>
<keyword evidence="1" id="KW-0106">Calcium</keyword>
<dbReference type="Proteomes" id="UP000272942">
    <property type="component" value="Unassembled WGS sequence"/>
</dbReference>
<feature type="domain" description="EF-hand" evidence="2">
    <location>
        <begin position="46"/>
        <end position="76"/>
    </location>
</feature>
<evidence type="ECO:0000313" key="3">
    <source>
        <dbReference type="EMBL" id="VDP78837.1"/>
    </source>
</evidence>
<dbReference type="SMART" id="SM00054">
    <property type="entry name" value="EFh"/>
    <property type="match status" value="2"/>
</dbReference>
<gene>
    <name evidence="3" type="ORF">ECPE_LOCUS6611</name>
</gene>
<feature type="domain" description="EF-hand" evidence="2">
    <location>
        <begin position="7"/>
        <end position="42"/>
    </location>
</feature>
<dbReference type="InterPro" id="IPR018247">
    <property type="entry name" value="EF_Hand_1_Ca_BS"/>
</dbReference>
<dbReference type="InterPro" id="IPR011992">
    <property type="entry name" value="EF-hand-dom_pair"/>
</dbReference>
<evidence type="ECO:0000313" key="5">
    <source>
        <dbReference type="WBParaSite" id="ECPE_0000662401-mRNA-1"/>
    </source>
</evidence>
<dbReference type="WBParaSite" id="ECPE_0000662401-mRNA-1">
    <property type="protein sequence ID" value="ECPE_0000662401-mRNA-1"/>
    <property type="gene ID" value="ECPE_0000662401"/>
</dbReference>
<dbReference type="Pfam" id="PF13499">
    <property type="entry name" value="EF-hand_7"/>
    <property type="match status" value="1"/>
</dbReference>
<dbReference type="SUPFAM" id="SSF47473">
    <property type="entry name" value="EF-hand"/>
    <property type="match status" value="1"/>
</dbReference>
<reference evidence="3 4" key="2">
    <citation type="submission" date="2018-11" db="EMBL/GenBank/DDBJ databases">
        <authorList>
            <consortium name="Pathogen Informatics"/>
        </authorList>
    </citation>
    <scope>NUCLEOTIDE SEQUENCE [LARGE SCALE GENOMIC DNA]</scope>
    <source>
        <strain evidence="3 4">Egypt</strain>
    </source>
</reference>
<accession>A0A183AI26</accession>
<proteinExistence type="predicted"/>
<evidence type="ECO:0000256" key="1">
    <source>
        <dbReference type="ARBA" id="ARBA00022837"/>
    </source>
</evidence>
<sequence length="123" mass="13905">MNRRGENQLQNLEVRFNKIDRNKDGIITREEFAEELRENGLPIHLADSFVAKYDANGDGIVSKQEYLNAFSKFDVIKYLDLITEEAGVVGIHNYPIVCIKPECEVNVSAMATTLLGLADYHCI</sequence>
<evidence type="ECO:0000259" key="2">
    <source>
        <dbReference type="PROSITE" id="PS50222"/>
    </source>
</evidence>
<name>A0A183AI26_9TREM</name>
<evidence type="ECO:0000313" key="4">
    <source>
        <dbReference type="Proteomes" id="UP000272942"/>
    </source>
</evidence>
<dbReference type="GO" id="GO:0005509">
    <property type="term" value="F:calcium ion binding"/>
    <property type="evidence" value="ECO:0007669"/>
    <property type="project" value="InterPro"/>
</dbReference>
<dbReference type="EMBL" id="UZAN01043628">
    <property type="protein sequence ID" value="VDP78837.1"/>
    <property type="molecule type" value="Genomic_DNA"/>
</dbReference>
<dbReference type="InterPro" id="IPR002048">
    <property type="entry name" value="EF_hand_dom"/>
</dbReference>
<dbReference type="CDD" id="cd00051">
    <property type="entry name" value="EFh"/>
    <property type="match status" value="1"/>
</dbReference>
<dbReference type="PROSITE" id="PS00018">
    <property type="entry name" value="EF_HAND_1"/>
    <property type="match status" value="2"/>
</dbReference>
<protein>
    <submittedName>
        <fullName evidence="5">EF-hand domain-containing protein</fullName>
    </submittedName>
</protein>
<organism evidence="5">
    <name type="scientific">Echinostoma caproni</name>
    <dbReference type="NCBI Taxonomy" id="27848"/>
    <lineage>
        <taxon>Eukaryota</taxon>
        <taxon>Metazoa</taxon>
        <taxon>Spiralia</taxon>
        <taxon>Lophotrochozoa</taxon>
        <taxon>Platyhelminthes</taxon>
        <taxon>Trematoda</taxon>
        <taxon>Digenea</taxon>
        <taxon>Plagiorchiida</taxon>
        <taxon>Echinostomata</taxon>
        <taxon>Echinostomatoidea</taxon>
        <taxon>Echinostomatidae</taxon>
        <taxon>Echinostoma</taxon>
    </lineage>
</organism>
<dbReference type="PROSITE" id="PS50222">
    <property type="entry name" value="EF_HAND_2"/>
    <property type="match status" value="2"/>
</dbReference>
<dbReference type="OrthoDB" id="26525at2759"/>
<keyword evidence="4" id="KW-1185">Reference proteome</keyword>